<keyword evidence="3" id="KW-0175">Coiled coil</keyword>
<dbReference type="Proteomes" id="UP000294613">
    <property type="component" value="Unassembled WGS sequence"/>
</dbReference>
<dbReference type="InterPro" id="IPR002509">
    <property type="entry name" value="NODB_dom"/>
</dbReference>
<organism evidence="6 7">
    <name type="scientific">Faecalimonas umbilicata</name>
    <dbReference type="NCBI Taxonomy" id="1912855"/>
    <lineage>
        <taxon>Bacteria</taxon>
        <taxon>Bacillati</taxon>
        <taxon>Bacillota</taxon>
        <taxon>Clostridia</taxon>
        <taxon>Lachnospirales</taxon>
        <taxon>Lachnospiraceae</taxon>
        <taxon>Faecalimonas</taxon>
    </lineage>
</organism>
<evidence type="ECO:0000259" key="4">
    <source>
        <dbReference type="PROSITE" id="PS51677"/>
    </source>
</evidence>
<feature type="coiled-coil region" evidence="3">
    <location>
        <begin position="113"/>
        <end position="140"/>
    </location>
</feature>
<keyword evidence="8" id="KW-1185">Reference proteome</keyword>
<evidence type="ECO:0000256" key="3">
    <source>
        <dbReference type="SAM" id="Coils"/>
    </source>
</evidence>
<evidence type="ECO:0000256" key="2">
    <source>
        <dbReference type="ARBA" id="ARBA00022801"/>
    </source>
</evidence>
<dbReference type="EMBL" id="BHEO01000008">
    <property type="protein sequence ID" value="GBU05294.1"/>
    <property type="molecule type" value="Genomic_DNA"/>
</dbReference>
<evidence type="ECO:0000256" key="1">
    <source>
        <dbReference type="ARBA" id="ARBA00022723"/>
    </source>
</evidence>
<feature type="domain" description="NodB homology" evidence="4">
    <location>
        <begin position="50"/>
        <end position="229"/>
    </location>
</feature>
<dbReference type="PANTHER" id="PTHR10587">
    <property type="entry name" value="GLYCOSYL TRANSFERASE-RELATED"/>
    <property type="match status" value="1"/>
</dbReference>
<dbReference type="InterPro" id="IPR050248">
    <property type="entry name" value="Polysacc_deacetylase_ArnD"/>
</dbReference>
<dbReference type="GO" id="GO:0016020">
    <property type="term" value="C:membrane"/>
    <property type="evidence" value="ECO:0007669"/>
    <property type="project" value="TreeGrafter"/>
</dbReference>
<name>A0A4R3JRY9_9FIRM</name>
<dbReference type="PROSITE" id="PS51677">
    <property type="entry name" value="NODB"/>
    <property type="match status" value="1"/>
</dbReference>
<dbReference type="GO" id="GO:0005975">
    <property type="term" value="P:carbohydrate metabolic process"/>
    <property type="evidence" value="ECO:0007669"/>
    <property type="project" value="InterPro"/>
</dbReference>
<dbReference type="AlphaFoldDB" id="A0A4R3JRY9"/>
<proteinExistence type="predicted"/>
<sequence>MRKNRTYSLLVAGSLLLFIGGLFCLPGEITVSNNVYGKELPIQSVETEEKKAVLTFECAWDHSSIKDILEILEDHNVRAAFFVTGDWVKQYPEDVRRIVQGGHDIGNHSATHRNMVQLEKEEIEKELKETHQAVKELTGKEMKFFRPPYGAFNDTVILTAKEGGYLTVMGNIDSMDWKDYGAKTILRTVMEDKELQGGSIIRLNSEAKYTKEALPKLIESLEREGFRLVPLSQLLYQEAYHLDVKGRQIPDDR</sequence>
<dbReference type="CDD" id="cd10917">
    <property type="entry name" value="CE4_NodB_like_6s_7s"/>
    <property type="match status" value="1"/>
</dbReference>
<reference evidence="6 7" key="2">
    <citation type="submission" date="2019-03" db="EMBL/GenBank/DDBJ databases">
        <title>Genomic Encyclopedia of Type Strains, Phase IV (KMG-IV): sequencing the most valuable type-strain genomes for metagenomic binning, comparative biology and taxonomic classification.</title>
        <authorList>
            <person name="Goeker M."/>
        </authorList>
    </citation>
    <scope>NUCLEOTIDE SEQUENCE [LARGE SCALE GENOMIC DNA]</scope>
    <source>
        <strain evidence="6 7">DSM 103426</strain>
    </source>
</reference>
<evidence type="ECO:0000313" key="5">
    <source>
        <dbReference type="EMBL" id="GBU05294.1"/>
    </source>
</evidence>
<keyword evidence="2" id="KW-0378">Hydrolase</keyword>
<evidence type="ECO:0000313" key="7">
    <source>
        <dbReference type="Proteomes" id="UP000294613"/>
    </source>
</evidence>
<dbReference type="RefSeq" id="WP_116441762.1">
    <property type="nucleotide sequence ID" value="NZ_BHEO01000008.1"/>
</dbReference>
<evidence type="ECO:0000313" key="8">
    <source>
        <dbReference type="Proteomes" id="UP000702954"/>
    </source>
</evidence>
<protein>
    <submittedName>
        <fullName evidence="5">Polysaccharide deacetylase PdaB family</fullName>
    </submittedName>
    <submittedName>
        <fullName evidence="6">Polysaccharide deacetylase family sporulation protein PdaB</fullName>
    </submittedName>
</protein>
<reference evidence="5 8" key="1">
    <citation type="journal article" date="2018" name="Int. J. Syst. Evol. Microbiol.">
        <title>Draft Genome Sequence of Faecalimonas umbilicata JCM 30896T, an Acetate-Producing Bacterium Isolated from Human Feces.</title>
        <authorList>
            <person name="Sakamoto M."/>
            <person name="Ikeyama N."/>
            <person name="Yuki M."/>
            <person name="Ohkuma M."/>
        </authorList>
    </citation>
    <scope>NUCLEOTIDE SEQUENCE [LARGE SCALE GENOMIC DNA]</scope>
    <source>
        <strain evidence="5 8">EGH7</strain>
    </source>
</reference>
<dbReference type="Pfam" id="PF01522">
    <property type="entry name" value="Polysacc_deac_1"/>
    <property type="match status" value="1"/>
</dbReference>
<dbReference type="Proteomes" id="UP000702954">
    <property type="component" value="Unassembled WGS sequence"/>
</dbReference>
<dbReference type="InterPro" id="IPR011330">
    <property type="entry name" value="Glyco_hydro/deAcase_b/a-brl"/>
</dbReference>
<comment type="caution">
    <text evidence="6">The sequence shown here is derived from an EMBL/GenBank/DDBJ whole genome shotgun (WGS) entry which is preliminary data.</text>
</comment>
<gene>
    <name evidence="6" type="ORF">EDD74_10287</name>
    <name evidence="5" type="ORF">FAEUMB_18350</name>
</gene>
<dbReference type="EMBL" id="SLZV01000002">
    <property type="protein sequence ID" value="TCS69918.1"/>
    <property type="molecule type" value="Genomic_DNA"/>
</dbReference>
<keyword evidence="1" id="KW-0479">Metal-binding</keyword>
<dbReference type="Gene3D" id="3.20.20.370">
    <property type="entry name" value="Glycoside hydrolase/deacetylase"/>
    <property type="match status" value="1"/>
</dbReference>
<dbReference type="SUPFAM" id="SSF88713">
    <property type="entry name" value="Glycoside hydrolase/deacetylase"/>
    <property type="match status" value="1"/>
</dbReference>
<accession>A0A4R3JRY9</accession>
<dbReference type="PANTHER" id="PTHR10587:SF133">
    <property type="entry name" value="CHITIN DEACETYLASE 1-RELATED"/>
    <property type="match status" value="1"/>
</dbReference>
<dbReference type="GO" id="GO:0046872">
    <property type="term" value="F:metal ion binding"/>
    <property type="evidence" value="ECO:0007669"/>
    <property type="project" value="UniProtKB-KW"/>
</dbReference>
<evidence type="ECO:0000313" key="6">
    <source>
        <dbReference type="EMBL" id="TCS69918.1"/>
    </source>
</evidence>
<dbReference type="GO" id="GO:0016810">
    <property type="term" value="F:hydrolase activity, acting on carbon-nitrogen (but not peptide) bonds"/>
    <property type="evidence" value="ECO:0007669"/>
    <property type="project" value="InterPro"/>
</dbReference>